<dbReference type="Proteomes" id="UP000249081">
    <property type="component" value="Unassembled WGS sequence"/>
</dbReference>
<dbReference type="EMBL" id="QBMN01000086">
    <property type="protein sequence ID" value="PZO39561.1"/>
    <property type="molecule type" value="Genomic_DNA"/>
</dbReference>
<dbReference type="Pfam" id="PF20376">
    <property type="entry name" value="DUF6671"/>
    <property type="match status" value="1"/>
</dbReference>
<accession>A0A2W4XW92</accession>
<dbReference type="AlphaFoldDB" id="A0A2W4XW92"/>
<protein>
    <recommendedName>
        <fullName evidence="1">DUF6671 domain-containing protein</fullName>
    </recommendedName>
</protein>
<evidence type="ECO:0000313" key="3">
    <source>
        <dbReference type="Proteomes" id="UP000249081"/>
    </source>
</evidence>
<comment type="caution">
    <text evidence="2">The sequence shown here is derived from an EMBL/GenBank/DDBJ whole genome shotgun (WGS) entry which is preliminary data.</text>
</comment>
<gene>
    <name evidence="2" type="ORF">DCF17_13090</name>
</gene>
<reference evidence="2 3" key="2">
    <citation type="submission" date="2018-06" db="EMBL/GenBank/DDBJ databases">
        <title>Metagenomic assembly of (sub)arctic Cyanobacteria and their associated microbiome from non-axenic cultures.</title>
        <authorList>
            <person name="Baurain D."/>
        </authorList>
    </citation>
    <scope>NUCLEOTIDE SEQUENCE [LARGE SCALE GENOMIC DNA]</scope>
    <source>
        <strain evidence="2">ULC041bin1</strain>
    </source>
</reference>
<organism evidence="2 3">
    <name type="scientific">Shackletoniella antarctica</name>
    <dbReference type="NCBI Taxonomy" id="268115"/>
    <lineage>
        <taxon>Bacteria</taxon>
        <taxon>Bacillati</taxon>
        <taxon>Cyanobacteriota</taxon>
        <taxon>Cyanophyceae</taxon>
        <taxon>Oculatellales</taxon>
        <taxon>Oculatellaceae</taxon>
        <taxon>Shackletoniella</taxon>
    </lineage>
</organism>
<reference evidence="3" key="1">
    <citation type="submission" date="2018-04" db="EMBL/GenBank/DDBJ databases">
        <authorList>
            <person name="Cornet L."/>
        </authorList>
    </citation>
    <scope>NUCLEOTIDE SEQUENCE [LARGE SCALE GENOMIC DNA]</scope>
</reference>
<evidence type="ECO:0000313" key="2">
    <source>
        <dbReference type="EMBL" id="PZO39561.1"/>
    </source>
</evidence>
<proteinExistence type="predicted"/>
<evidence type="ECO:0000259" key="1">
    <source>
        <dbReference type="Pfam" id="PF20376"/>
    </source>
</evidence>
<dbReference type="InterPro" id="IPR046612">
    <property type="entry name" value="DUF6671"/>
</dbReference>
<name>A0A2W4XW92_9CYAN</name>
<feature type="domain" description="DUF6671" evidence="1">
    <location>
        <begin position="69"/>
        <end position="285"/>
    </location>
</feature>
<sequence>MTEPINFFAGRVAVLATMHRKEDAIAPLLEAHLGVTVAVPAGFDTDAFGTFTGDVKRPSDQLTTARLKAAAALRQTGESLAIASEGSFGPHPQIPFVACDRELVLLIDRTHQLEIVGECLSTDTNYRSQVIHSPEDALAFAESVGFPQHGLVLKGEETDQILGKGITAVDKLVALVEKALSQSPHRAARLETDMRALCNPTRLTVIAQATEHLLQVIFKTCPACGCPGFRQVQRWPGLPCGQCGTPTLLTRLVRYRCQQCPYQQDCQPVDLPPQADPSYCPYCNP</sequence>